<dbReference type="GO" id="GO:0051879">
    <property type="term" value="F:Hsp90 protein binding"/>
    <property type="evidence" value="ECO:0007669"/>
    <property type="project" value="TreeGrafter"/>
</dbReference>
<feature type="compositionally biased region" description="Gly residues" evidence="7">
    <location>
        <begin position="206"/>
        <end position="217"/>
    </location>
</feature>
<evidence type="ECO:0000256" key="4">
    <source>
        <dbReference type="ARBA" id="ARBA00022803"/>
    </source>
</evidence>
<dbReference type="Pfam" id="PF13432">
    <property type="entry name" value="TPR_16"/>
    <property type="match status" value="2"/>
</dbReference>
<feature type="repeat" description="TPR" evidence="6">
    <location>
        <begin position="70"/>
        <end position="103"/>
    </location>
</feature>
<name>A0A1L7WR73_9HELO</name>
<gene>
    <name evidence="9" type="ORF">PAC_05150</name>
</gene>
<accession>A0A1L7WR73</accession>
<evidence type="ECO:0000259" key="8">
    <source>
        <dbReference type="SMART" id="SM00727"/>
    </source>
</evidence>
<dbReference type="SMART" id="SM00028">
    <property type="entry name" value="TPR"/>
    <property type="match status" value="9"/>
</dbReference>
<feature type="region of interest" description="Disordered" evidence="7">
    <location>
        <begin position="206"/>
        <end position="274"/>
    </location>
</feature>
<evidence type="ECO:0000256" key="5">
    <source>
        <dbReference type="ARBA" id="ARBA00064323"/>
    </source>
</evidence>
<reference evidence="9 10" key="1">
    <citation type="submission" date="2016-03" db="EMBL/GenBank/DDBJ databases">
        <authorList>
            <person name="Ploux O."/>
        </authorList>
    </citation>
    <scope>NUCLEOTIDE SEQUENCE [LARGE SCALE GENOMIC DNA]</scope>
    <source>
        <strain evidence="9 10">UAMH 11012</strain>
    </source>
</reference>
<dbReference type="Gene3D" id="1.25.40.10">
    <property type="entry name" value="Tetratricopeptide repeat domain"/>
    <property type="match status" value="3"/>
</dbReference>
<dbReference type="OrthoDB" id="2423701at2759"/>
<dbReference type="Pfam" id="PF13424">
    <property type="entry name" value="TPR_12"/>
    <property type="match status" value="1"/>
</dbReference>
<dbReference type="EMBL" id="FJOG01000006">
    <property type="protein sequence ID" value="CZR55263.1"/>
    <property type="molecule type" value="Genomic_DNA"/>
</dbReference>
<dbReference type="GO" id="GO:0042030">
    <property type="term" value="F:ATPase inhibitor activity"/>
    <property type="evidence" value="ECO:0007669"/>
    <property type="project" value="UniProtKB-ARBA"/>
</dbReference>
<protein>
    <submittedName>
        <fullName evidence="9">Probable stress-induced protein STI1</fullName>
    </submittedName>
</protein>
<keyword evidence="2" id="KW-0963">Cytoplasm</keyword>
<dbReference type="FunFam" id="1.10.260.100:FF:000004">
    <property type="entry name" value="Putative stress-induced-phosphoprotein 1"/>
    <property type="match status" value="1"/>
</dbReference>
<comment type="subunit">
    <text evidence="5">Part of a larger complex that includes HSP70, HSP90, and immunophilins.</text>
</comment>
<dbReference type="Pfam" id="PF17830">
    <property type="entry name" value="STI1-HOP_DP"/>
    <property type="match status" value="2"/>
</dbReference>
<feature type="repeat" description="TPR" evidence="6">
    <location>
        <begin position="342"/>
        <end position="375"/>
    </location>
</feature>
<dbReference type="FunFam" id="1.10.260.100:FF:000002">
    <property type="entry name" value="Stress-induced-phosphoprotein 1 (Hsp70/Hsp90-organizing)"/>
    <property type="match status" value="1"/>
</dbReference>
<sequence>MADELKALGNKAIAEKNFDEAIDKFTQAIELKPTDHILYSNRSAAYASKKDYENALKDAEKVTEIKPDWPKGWGRLGTAKHGLGDLVGAHDAYEEGVKLDPTNAQNKNGLAAVNRAIEAEAKADGVTGNPMDGGLGNMFKDPDIIKKIAANPKTSKFLADPSFMAKLQQLQNSPNGGGGADMFSDPRMIQVLGVLMGVDMSMMGGMGDMPGMGGEGGPSAREAEEDVPMPDARPSSTKPEAAKEPEPEPEDEPMDDDAAEKAKARAAAEEEKRLGTENYKKKNFDPAIAHYSKAWELYKDITYLNNLAAAYIEKGDYDEAIKSSELAVEEGRKIYADFKIMAKSYARIGTAYEKQGKLKEAIENYKRSLTEHRTAEVVTKLRAAEKNEIEGARQAYIDPEKAEEARELGNTKFKEMDWPGAVAAYSEMVKRAPEDPRGYSNRAAAFIKLLEFPSAIEDCNAAIKKDPKFIRAYLRKAQAYFGMREYSKCLDACKEATEVDVTKANAREIETQQQKALSAMYSARENESEEQTKERIMKDPEIMGIMQDPIMQSILQQAQSDPAALQEHMRNPGVRDKIQRLIAAGVIRVGR</sequence>
<dbReference type="FunFam" id="1.25.40.10:FF:000027">
    <property type="entry name" value="stress-induced-phosphoprotein 1 isoform X1"/>
    <property type="match status" value="1"/>
</dbReference>
<feature type="repeat" description="TPR" evidence="6">
    <location>
        <begin position="36"/>
        <end position="69"/>
    </location>
</feature>
<evidence type="ECO:0000256" key="2">
    <source>
        <dbReference type="ARBA" id="ARBA00022490"/>
    </source>
</evidence>
<dbReference type="InterPro" id="IPR006636">
    <property type="entry name" value="STI1_HS-bd"/>
</dbReference>
<dbReference type="InterPro" id="IPR011990">
    <property type="entry name" value="TPR-like_helical_dom_sf"/>
</dbReference>
<evidence type="ECO:0000313" key="9">
    <source>
        <dbReference type="EMBL" id="CZR55263.1"/>
    </source>
</evidence>
<dbReference type="PROSITE" id="PS50293">
    <property type="entry name" value="TPR_REGION"/>
    <property type="match status" value="1"/>
</dbReference>
<dbReference type="Gene3D" id="1.10.260.100">
    <property type="match status" value="2"/>
</dbReference>
<evidence type="ECO:0000313" key="10">
    <source>
        <dbReference type="Proteomes" id="UP000184330"/>
    </source>
</evidence>
<evidence type="ECO:0000256" key="7">
    <source>
        <dbReference type="SAM" id="MobiDB-lite"/>
    </source>
</evidence>
<dbReference type="FunFam" id="1.25.40.10:FF:000010">
    <property type="entry name" value="Stress-induced phosphoprotein 1"/>
    <property type="match status" value="1"/>
</dbReference>
<dbReference type="Proteomes" id="UP000184330">
    <property type="component" value="Unassembled WGS sequence"/>
</dbReference>
<dbReference type="AlphaFoldDB" id="A0A1L7WR73"/>
<dbReference type="SMART" id="SM00727">
    <property type="entry name" value="STI1"/>
    <property type="match status" value="2"/>
</dbReference>
<evidence type="ECO:0000256" key="1">
    <source>
        <dbReference type="ARBA" id="ARBA00004496"/>
    </source>
</evidence>
<dbReference type="SUPFAM" id="SSF48452">
    <property type="entry name" value="TPR-like"/>
    <property type="match status" value="3"/>
</dbReference>
<evidence type="ECO:0000256" key="6">
    <source>
        <dbReference type="PROSITE-ProRule" id="PRU00339"/>
    </source>
</evidence>
<dbReference type="PANTHER" id="PTHR22904">
    <property type="entry name" value="TPR REPEAT CONTAINING PROTEIN"/>
    <property type="match status" value="1"/>
</dbReference>
<feature type="repeat" description="TPR" evidence="6">
    <location>
        <begin position="2"/>
        <end position="35"/>
    </location>
</feature>
<dbReference type="GO" id="GO:0005737">
    <property type="term" value="C:cytoplasm"/>
    <property type="evidence" value="ECO:0007669"/>
    <property type="project" value="UniProtKB-SubCell"/>
</dbReference>
<organism evidence="9 10">
    <name type="scientific">Phialocephala subalpina</name>
    <dbReference type="NCBI Taxonomy" id="576137"/>
    <lineage>
        <taxon>Eukaryota</taxon>
        <taxon>Fungi</taxon>
        <taxon>Dikarya</taxon>
        <taxon>Ascomycota</taxon>
        <taxon>Pezizomycotina</taxon>
        <taxon>Leotiomycetes</taxon>
        <taxon>Helotiales</taxon>
        <taxon>Mollisiaceae</taxon>
        <taxon>Phialocephala</taxon>
        <taxon>Phialocephala fortinii species complex</taxon>
    </lineage>
</organism>
<dbReference type="STRING" id="576137.A0A1L7WR73"/>
<feature type="domain" description="STI1" evidence="8">
    <location>
        <begin position="141"/>
        <end position="192"/>
    </location>
</feature>
<keyword evidence="3" id="KW-0677">Repeat</keyword>
<evidence type="ECO:0000256" key="3">
    <source>
        <dbReference type="ARBA" id="ARBA00022737"/>
    </source>
</evidence>
<feature type="compositionally biased region" description="Basic and acidic residues" evidence="7">
    <location>
        <begin position="259"/>
        <end position="274"/>
    </location>
</feature>
<dbReference type="InterPro" id="IPR019734">
    <property type="entry name" value="TPR_rpt"/>
</dbReference>
<dbReference type="PROSITE" id="PS50005">
    <property type="entry name" value="TPR"/>
    <property type="match status" value="4"/>
</dbReference>
<feature type="compositionally biased region" description="Acidic residues" evidence="7">
    <location>
        <begin position="247"/>
        <end position="258"/>
    </location>
</feature>
<dbReference type="InterPro" id="IPR041243">
    <property type="entry name" value="STI1/HOP_DP"/>
</dbReference>
<feature type="domain" description="STI1" evidence="8">
    <location>
        <begin position="539"/>
        <end position="578"/>
    </location>
</feature>
<keyword evidence="4 6" id="KW-0802">TPR repeat</keyword>
<dbReference type="FunFam" id="1.25.40.10:FF:000020">
    <property type="entry name" value="Stress-induced phosphoprotein 1"/>
    <property type="match status" value="1"/>
</dbReference>
<comment type="subcellular location">
    <subcellularLocation>
        <location evidence="1">Cytoplasm</location>
    </subcellularLocation>
</comment>
<proteinExistence type="predicted"/>
<keyword evidence="10" id="KW-1185">Reference proteome</keyword>
<dbReference type="PANTHER" id="PTHR22904:SF523">
    <property type="entry name" value="STRESS-INDUCED-PHOSPHOPROTEIN 1"/>
    <property type="match status" value="1"/>
</dbReference>